<reference evidence="11" key="1">
    <citation type="journal article" date="2019" name="Int. J. Syst. Evol. Microbiol.">
        <title>The Global Catalogue of Microorganisms (GCM) 10K type strain sequencing project: providing services to taxonomists for standard genome sequencing and annotation.</title>
        <authorList>
            <consortium name="The Broad Institute Genomics Platform"/>
            <consortium name="The Broad Institute Genome Sequencing Center for Infectious Disease"/>
            <person name="Wu L."/>
            <person name="Ma J."/>
        </authorList>
    </citation>
    <scope>NUCLEOTIDE SEQUENCE [LARGE SCALE GENOMIC DNA]</scope>
    <source>
        <strain evidence="11">KACC 14058</strain>
    </source>
</reference>
<keyword evidence="1" id="KW-0479">Metal-binding</keyword>
<feature type="compositionally biased region" description="Acidic residues" evidence="6">
    <location>
        <begin position="2184"/>
        <end position="2253"/>
    </location>
</feature>
<feature type="domain" description="Fibronectin type-III" evidence="9">
    <location>
        <begin position="742"/>
        <end position="831"/>
    </location>
</feature>
<feature type="domain" description="Fibronectin type-III" evidence="9">
    <location>
        <begin position="1607"/>
        <end position="1695"/>
    </location>
</feature>
<evidence type="ECO:0000256" key="2">
    <source>
        <dbReference type="ARBA" id="ARBA00022801"/>
    </source>
</evidence>
<dbReference type="Pfam" id="PF00041">
    <property type="entry name" value="fn3"/>
    <property type="match status" value="1"/>
</dbReference>
<dbReference type="InterPro" id="IPR013783">
    <property type="entry name" value="Ig-like_fold"/>
</dbReference>
<dbReference type="Pfam" id="PF17957">
    <property type="entry name" value="Big_7"/>
    <property type="match status" value="1"/>
</dbReference>
<name>A0ABV8VQE8_9BACI</name>
<keyword evidence="7" id="KW-1133">Transmembrane helix</keyword>
<accession>A0ABV8VQE8</accession>
<dbReference type="RefSeq" id="WP_390195535.1">
    <property type="nucleotide sequence ID" value="NZ_JBHSDV010000001.1"/>
</dbReference>
<dbReference type="PANTHER" id="PTHR42970">
    <property type="entry name" value="PECTATE LYASE C-RELATED"/>
    <property type="match status" value="1"/>
</dbReference>
<evidence type="ECO:0000256" key="8">
    <source>
        <dbReference type="SAM" id="SignalP"/>
    </source>
</evidence>
<dbReference type="Gene3D" id="2.60.40.10">
    <property type="entry name" value="Immunoglobulins"/>
    <property type="match status" value="8"/>
</dbReference>
<evidence type="ECO:0000313" key="11">
    <source>
        <dbReference type="Proteomes" id="UP001595880"/>
    </source>
</evidence>
<dbReference type="InterPro" id="IPR013320">
    <property type="entry name" value="ConA-like_dom_sf"/>
</dbReference>
<keyword evidence="3" id="KW-0063">Aspartyl esterase</keyword>
<dbReference type="CDD" id="cd00063">
    <property type="entry name" value="FN3"/>
    <property type="match status" value="4"/>
</dbReference>
<feature type="transmembrane region" description="Helical" evidence="7">
    <location>
        <begin position="2262"/>
        <end position="2282"/>
    </location>
</feature>
<sequence length="2289" mass="252646">MLKKGLVWFLILLLVLPTMPLHTHAEGTVDGETEETLVPAFPGAEGGGKYTTGGRNGDVYFVTNLNDSGPGSLREGVARDNTTIIFRVGGTIELKSRLKLTGTNVTIAGQTAPGDGITITGYDVAIEADNIILRHLRFRLGDKNAIEADALGGRYYKNIIIDHCSFSWSVDEVLSLYANMYTTVQHSIISEAMLMTAHQKGRHGYGGIQGGYNAAFHHNLMAHNFSRNPRFPGVNPPLPDGHVDSVDFQHNIIYNWGLFASYGGENGQNNLANNYYKPGVNTYASSREMLFVDMDPRSNWFVNGNIMDGSPEVTQDNWKGVNKYTDVNISPTLKEMDYPLPAQTANQAYNDVLANSGATMPRRDAIDARIVNEVKNGTGHFINSQKEVGGYPAFREVVSDIVDEDKDGMPDDWEEENGFDPSDPDDRNGDTDNDGYTNLEEYLNSIEPIGTANPSVFITNPKMNDIKQAGSQLKIEVDAADSDGTIEKVQFYKNDELIGEDETAPYAYEVTNLPKGTHHFTAKAIDNSLTSTDSSNVIIHVNQDGDITPWEGTDIGEPAIKGHTELSADEVTIKSSGNIYGSKDEFHFAHQELTGNGEIIAKVESITATDDGAEAGVMIRDALTEDAKMIATTIAFGKGGKVGQTLTRKETGASLSKIINDGFIDTPYWVKVTRIGDQFTSSISENGITWKKIDTQTLSLNETVYIGLIAHSAEPEDQFDKLNTSTFSNVTIEEMSGEYPLPPQNVTVTPGENRAILEWNKVESADSYIIKQGTQSSGPYEVIQEVTETSYTVENLTAGKQYYYVISAKNQFGESFHSKEKTVTPTGTPETIMYLDDHFEDGNVNEQPVDYLVEPNPQTDQMKVIVTDVPDESEGNTSLQTLKLHDEGNQNVKFTKTFAAQKGKFVVEFDFMQPKMAGTSKVLQLQNATGSRTPISIELRKPDGEDSYTFVWSNNGNHKIIDTPVDHRWYHFIIEADVQSGTADIYINNQLVSNDIPFNGDVKEDGISRMHAATPGGGTGSFYMDNIKVYTEPISSPKSVKALEGDGEVKLEWLETSDATHYQVKRATSIDGPFEVIADHHTTTEFTDKTVENNQTYYYVITAVADELESDASPIVQATPSGSPNEEFIVQDDFEEETLNEAPTNYQVGPLPQNDINKVIVTEVPTDSIGNTSNKVLKLHDEGGTNVTFDKVFQPQRGTVIVEMDFMQPSMAGTSRFFRLHNEAGNKTAISLELRKPAGENDYTFVYSYNGAYVKLADVPENNRWYRFKIVANTTTSTADIYIDDELVAEAVPFSNDLAEDGIGRIASSTPGGGSGHMYFDNISIYTEPVKAPEGLDAIIGNKKVQLLWDVSDGAISYNVKRSEQSGEGYITIAKDVVETTYIDEELVNGKTYYYVISSNSDRGESQYSEEIAVKPSENPPIPEAPSELVVTPRNTQVNLKWEAVDYATSYVVKRATQSDGPYEVVEEGITTTHFTDTGLTNGTTYYYVVVARHIGGDSLHSSYQQVTPIEALATPMELTVLPEDNAMTIEWQAVEDATKYDVQRASNSDGPFESIGVTTETIFRDTELRNGTPYYYVVTAKNDQVISLTSEVKGMKPKADDGTPYMPGNLLLSNPDDGDIEVKWDEVKEADSYIIKRRIKGDMNFEIVASDITTTSFIDTNVVENETYEYIVQAVNNHGVGYSSEIMEATAAIVWVVAKDGSRDFTSIQAAIDAVPNNNDIRTIIQLIPDMYEEKVKITREKTMLSLIGLGENPEDTLIIHDDNAKTIGSDGNEIGTTNTYTVLAQADDFIAGNLTIENASGNDTSQAIALSARGDRQVYRNVRLIGWQDTLLATDDVRQYYVDSYISGDVDFIFGDATAVFNRSIIHARDGGYVTAASTQQGKIGYVFINSKLTKEEGLTNKVDLGRPWRPYSNVVYINTWMDDHIKPQGWNNWGNQQNELTARYYEYASSGPGGDVSARQHWAKQLTKEEAETYLPENVLAGKDNWNPVKKQSYMDSNSLLSEITVNGELLSLFEADTYAYTVTLPSNTVEVPLIDAQAMSEGSEITVTQAESIADIATIEVIAEDGTTLSYTIQFSEKLQAPEDVQTVQTEEGIEIKWNKVDGAVTYLVKRSTTSGKDYETIATIEDQISMLQRSATLSYMDKEVTANTPYYYVIVAIDANGVEGDTSKEIQAIMVKEEVPDDNETPEETPDVEEGNETPEETPDGEEGNETPEETPDGEGENDLPEESQDGEEGNELPEETPDGEEGNELPSTNLGMYPFFLYGLISILFASILFLIKRRKINR</sequence>
<evidence type="ECO:0000313" key="10">
    <source>
        <dbReference type="EMBL" id="MFC4386693.1"/>
    </source>
</evidence>
<keyword evidence="4" id="KW-0325">Glycoprotein</keyword>
<keyword evidence="11" id="KW-1185">Reference proteome</keyword>
<dbReference type="SUPFAM" id="SSF51126">
    <property type="entry name" value="Pectin lyase-like"/>
    <property type="match status" value="2"/>
</dbReference>
<dbReference type="PANTHER" id="PTHR42970:SF1">
    <property type="entry name" value="PECTATE LYASE C-RELATED"/>
    <property type="match status" value="1"/>
</dbReference>
<evidence type="ECO:0000256" key="1">
    <source>
        <dbReference type="ARBA" id="ARBA00022723"/>
    </source>
</evidence>
<organism evidence="10 11">
    <name type="scientific">Gracilibacillus marinus</name>
    <dbReference type="NCBI Taxonomy" id="630535"/>
    <lineage>
        <taxon>Bacteria</taxon>
        <taxon>Bacillati</taxon>
        <taxon>Bacillota</taxon>
        <taxon>Bacilli</taxon>
        <taxon>Bacillales</taxon>
        <taxon>Bacillaceae</taxon>
        <taxon>Gracilibacillus</taxon>
    </lineage>
</organism>
<evidence type="ECO:0000259" key="9">
    <source>
        <dbReference type="PROSITE" id="PS50853"/>
    </source>
</evidence>
<feature type="domain" description="Fibronectin type-III" evidence="9">
    <location>
        <begin position="1033"/>
        <end position="1124"/>
    </location>
</feature>
<proteinExistence type="predicted"/>
<evidence type="ECO:0000256" key="6">
    <source>
        <dbReference type="SAM" id="MobiDB-lite"/>
    </source>
</evidence>
<dbReference type="SMART" id="SM00060">
    <property type="entry name" value="FN3"/>
    <property type="match status" value="7"/>
</dbReference>
<evidence type="ECO:0000256" key="4">
    <source>
        <dbReference type="ARBA" id="ARBA00023180"/>
    </source>
</evidence>
<dbReference type="InterPro" id="IPR003961">
    <property type="entry name" value="FN3_dom"/>
</dbReference>
<dbReference type="InterPro" id="IPR036116">
    <property type="entry name" value="FN3_sf"/>
</dbReference>
<dbReference type="InterPro" id="IPR033131">
    <property type="entry name" value="Pectinesterase_Asp_AS"/>
</dbReference>
<feature type="region of interest" description="Disordered" evidence="6">
    <location>
        <begin position="2180"/>
        <end position="2256"/>
    </location>
</feature>
<feature type="signal peptide" evidence="8">
    <location>
        <begin position="1"/>
        <end position="25"/>
    </location>
</feature>
<feature type="domain" description="Fibronectin type-III" evidence="9">
    <location>
        <begin position="1515"/>
        <end position="1601"/>
    </location>
</feature>
<dbReference type="Proteomes" id="UP001595880">
    <property type="component" value="Unassembled WGS sequence"/>
</dbReference>
<dbReference type="PROSITE" id="PS50853">
    <property type="entry name" value="FN3"/>
    <property type="match status" value="5"/>
</dbReference>
<dbReference type="Gene3D" id="2.60.120.200">
    <property type="match status" value="3"/>
</dbReference>
<keyword evidence="7" id="KW-0812">Transmembrane</keyword>
<dbReference type="InterPro" id="IPR011050">
    <property type="entry name" value="Pectin_lyase_fold/virulence"/>
</dbReference>
<dbReference type="Gene3D" id="2.160.20.10">
    <property type="entry name" value="Single-stranded right-handed beta-helix, Pectin lyase-like"/>
    <property type="match status" value="2"/>
</dbReference>
<evidence type="ECO:0000256" key="3">
    <source>
        <dbReference type="ARBA" id="ARBA00023085"/>
    </source>
</evidence>
<feature type="compositionally biased region" description="Acidic residues" evidence="6">
    <location>
        <begin position="403"/>
        <end position="418"/>
    </location>
</feature>
<feature type="active site" evidence="5">
    <location>
        <position position="1853"/>
    </location>
</feature>
<evidence type="ECO:0000256" key="5">
    <source>
        <dbReference type="PROSITE-ProRule" id="PRU10040"/>
    </source>
</evidence>
<dbReference type="PROSITE" id="PS00503">
    <property type="entry name" value="PECTINESTERASE_2"/>
    <property type="match status" value="1"/>
</dbReference>
<feature type="chain" id="PRO_5046477696" evidence="8">
    <location>
        <begin position="26"/>
        <end position="2289"/>
    </location>
</feature>
<gene>
    <name evidence="10" type="ORF">ACFOZ1_02610</name>
</gene>
<comment type="caution">
    <text evidence="10">The sequence shown here is derived from an EMBL/GenBank/DDBJ whole genome shotgun (WGS) entry which is preliminary data.</text>
</comment>
<protein>
    <submittedName>
        <fullName evidence="10">Pectinesterase family protein</fullName>
    </submittedName>
</protein>
<keyword evidence="2" id="KW-0378">Hydrolase</keyword>
<feature type="region of interest" description="Disordered" evidence="6">
    <location>
        <begin position="403"/>
        <end position="436"/>
    </location>
</feature>
<dbReference type="InterPro" id="IPR000070">
    <property type="entry name" value="Pectinesterase_cat"/>
</dbReference>
<keyword evidence="7" id="KW-0472">Membrane</keyword>
<dbReference type="EMBL" id="JBHSDV010000001">
    <property type="protein sequence ID" value="MFC4386693.1"/>
    <property type="molecule type" value="Genomic_DNA"/>
</dbReference>
<dbReference type="Pfam" id="PF01095">
    <property type="entry name" value="Pectinesterase"/>
    <property type="match status" value="1"/>
</dbReference>
<dbReference type="InterPro" id="IPR012334">
    <property type="entry name" value="Pectin_lyas_fold"/>
</dbReference>
<feature type="domain" description="Fibronectin type-III" evidence="9">
    <location>
        <begin position="1425"/>
        <end position="1512"/>
    </location>
</feature>
<keyword evidence="8" id="KW-0732">Signal</keyword>
<dbReference type="SUPFAM" id="SSF49899">
    <property type="entry name" value="Concanavalin A-like lectins/glucanases"/>
    <property type="match status" value="2"/>
</dbReference>
<dbReference type="SUPFAM" id="SSF49265">
    <property type="entry name" value="Fibronectin type III"/>
    <property type="match status" value="5"/>
</dbReference>
<evidence type="ECO:0000256" key="7">
    <source>
        <dbReference type="SAM" id="Phobius"/>
    </source>
</evidence>
<dbReference type="InterPro" id="IPR052063">
    <property type="entry name" value="Polysaccharide_Lyase_1"/>
</dbReference>